<dbReference type="EMBL" id="CP000436">
    <property type="protein sequence ID" value="ABI25581.1"/>
    <property type="molecule type" value="Genomic_DNA"/>
</dbReference>
<dbReference type="InterPro" id="IPR012910">
    <property type="entry name" value="Plug_dom"/>
</dbReference>
<accession>Q0I4S7</accession>
<dbReference type="Pfam" id="PF00593">
    <property type="entry name" value="TonB_dep_Rec_b-barrel"/>
    <property type="match status" value="1"/>
</dbReference>
<dbReference type="InterPro" id="IPR037066">
    <property type="entry name" value="Plug_dom_sf"/>
</dbReference>
<evidence type="ECO:0000256" key="3">
    <source>
        <dbReference type="ARBA" id="ARBA00022448"/>
    </source>
</evidence>
<dbReference type="Pfam" id="PF07715">
    <property type="entry name" value="Plug"/>
    <property type="match status" value="1"/>
</dbReference>
<name>Q0I4S7_HISS1</name>
<evidence type="ECO:0000256" key="4">
    <source>
        <dbReference type="ARBA" id="ARBA00022452"/>
    </source>
</evidence>
<evidence type="ECO:0000259" key="13">
    <source>
        <dbReference type="Pfam" id="PF07715"/>
    </source>
</evidence>
<evidence type="ECO:0000313" key="14">
    <source>
        <dbReference type="EMBL" id="ABI25581.1"/>
    </source>
</evidence>
<dbReference type="PANTHER" id="PTHR30069">
    <property type="entry name" value="TONB-DEPENDENT OUTER MEMBRANE RECEPTOR"/>
    <property type="match status" value="1"/>
</dbReference>
<keyword evidence="6 10" id="KW-0798">TonB box</keyword>
<dbReference type="PROSITE" id="PS52016">
    <property type="entry name" value="TONB_DEPENDENT_REC_3"/>
    <property type="match status" value="1"/>
</dbReference>
<dbReference type="InterPro" id="IPR000531">
    <property type="entry name" value="Beta-barrel_TonB"/>
</dbReference>
<dbReference type="GO" id="GO:0044718">
    <property type="term" value="P:siderophore transmembrane transport"/>
    <property type="evidence" value="ECO:0007669"/>
    <property type="project" value="TreeGrafter"/>
</dbReference>
<keyword evidence="8 9" id="KW-0998">Cell outer membrane</keyword>
<dbReference type="PANTHER" id="PTHR30069:SF41">
    <property type="entry name" value="HEME_HEMOPEXIN UTILIZATION PROTEIN C"/>
    <property type="match status" value="1"/>
</dbReference>
<evidence type="ECO:0000256" key="2">
    <source>
        <dbReference type="ARBA" id="ARBA00009810"/>
    </source>
</evidence>
<feature type="signal peptide" evidence="11">
    <location>
        <begin position="1"/>
        <end position="25"/>
    </location>
</feature>
<evidence type="ECO:0000256" key="6">
    <source>
        <dbReference type="ARBA" id="ARBA00023077"/>
    </source>
</evidence>
<comment type="similarity">
    <text evidence="2 9 10">Belongs to the TonB-dependent receptor family.</text>
</comment>
<comment type="subcellular location">
    <subcellularLocation>
        <location evidence="1 9">Cell outer membrane</location>
        <topology evidence="1 9">Multi-pass membrane protein</topology>
    </subcellularLocation>
</comment>
<dbReference type="InterPro" id="IPR036942">
    <property type="entry name" value="Beta-barrel_TonB_sf"/>
</dbReference>
<evidence type="ECO:0000256" key="8">
    <source>
        <dbReference type="ARBA" id="ARBA00023237"/>
    </source>
</evidence>
<feature type="domain" description="TonB-dependent receptor plug" evidence="13">
    <location>
        <begin position="44"/>
        <end position="142"/>
    </location>
</feature>
<dbReference type="SUPFAM" id="SSF56935">
    <property type="entry name" value="Porins"/>
    <property type="match status" value="1"/>
</dbReference>
<evidence type="ECO:0000256" key="9">
    <source>
        <dbReference type="PROSITE-ProRule" id="PRU01360"/>
    </source>
</evidence>
<keyword evidence="4 9" id="KW-1134">Transmembrane beta strand</keyword>
<dbReference type="eggNOG" id="COG4771">
    <property type="taxonomic scope" value="Bacteria"/>
</dbReference>
<feature type="domain" description="TonB-dependent receptor-like beta-barrel" evidence="12">
    <location>
        <begin position="279"/>
        <end position="659"/>
    </location>
</feature>
<dbReference type="Gene3D" id="2.40.170.20">
    <property type="entry name" value="TonB-dependent receptor, beta-barrel domain"/>
    <property type="match status" value="1"/>
</dbReference>
<feature type="chain" id="PRO_5004173558" evidence="11">
    <location>
        <begin position="26"/>
        <end position="692"/>
    </location>
</feature>
<dbReference type="HOGENOM" id="CLU_008287_19_4_6"/>
<dbReference type="KEGG" id="hso:HS_1306"/>
<keyword evidence="5 9" id="KW-0812">Transmembrane</keyword>
<protein>
    <submittedName>
        <fullName evidence="14">Iron-regulated outer membrane protein</fullName>
    </submittedName>
</protein>
<dbReference type="Gene3D" id="2.170.130.10">
    <property type="entry name" value="TonB-dependent receptor, plug domain"/>
    <property type="match status" value="1"/>
</dbReference>
<evidence type="ECO:0000256" key="11">
    <source>
        <dbReference type="SAM" id="SignalP"/>
    </source>
</evidence>
<keyword evidence="11" id="KW-0732">Signal</keyword>
<proteinExistence type="inferred from homology"/>
<evidence type="ECO:0000259" key="12">
    <source>
        <dbReference type="Pfam" id="PF00593"/>
    </source>
</evidence>
<sequence>MKKFKLLPIPALVFGVFAANTFAQADTTRLDTINVTDHQGLKVKTNVVTTQIKDESTETDLRGLLKNEPSIAIGGGNGTSQYLYIRGMGQNSIDVKVDNAYSDAQIHYHQGRHMLDPAMVKIVAVQKGAGSASAGIGQTNGAIVAKTLDALDLLEGSDKNFGARVGTGFSTNYSQNYNATVYGKSGMFDALIATNFVKDGNYKAGKGYYDSLNKTDRVLYSDLNKLSYLAKVGATVGDHRFVLSHLHEQHEGDRLVREEFVNFDPTRQAPAARKMTVDNTNLEWTGKNLGFAKEATANVYRLVHGRWSANDKGNGYAGNREGATQIKVVTQGANVNFDLPVHHNVLVKYGINYRHQESKPHFKAADISNQRKSDTGFYVEAITSATDQLTLTTGLRYDQFTFKAMDGKKVSDSSFNPSIGVIFEATPELSFSASHNYATRSPRMQDAILSHGQNRGLTSILEGTKAEQARTTEIGFNYDNGTFSVDGSYFWQRIKDALGTTAGRDNHTSDGTWQSILNAGKIKNHGYELNFGYHQGGFTARLGVADSKPRFYTNLGKKAKKGGGIEDNKPLLSGNPEYASAMGRTWTASVSYRFEEPNIEIGLHHRLVEKVKAKDDFLLVGGNVTPGKGKPGYNVTDLTINWKPFNDDSMNVNFAIDNIMNKHYKSHAQRGGNANTLPARGHEFRLGVNYKF</sequence>
<dbReference type="AlphaFoldDB" id="Q0I4S7"/>
<gene>
    <name evidence="14" type="primary">frpB</name>
    <name evidence="14" type="ordered locus">HS_1306</name>
</gene>
<keyword evidence="3 9" id="KW-0813">Transport</keyword>
<evidence type="ECO:0000256" key="7">
    <source>
        <dbReference type="ARBA" id="ARBA00023136"/>
    </source>
</evidence>
<dbReference type="GO" id="GO:0015344">
    <property type="term" value="F:siderophore uptake transmembrane transporter activity"/>
    <property type="evidence" value="ECO:0007669"/>
    <property type="project" value="TreeGrafter"/>
</dbReference>
<evidence type="ECO:0000256" key="10">
    <source>
        <dbReference type="RuleBase" id="RU003357"/>
    </source>
</evidence>
<keyword evidence="7 9" id="KW-0472">Membrane</keyword>
<evidence type="ECO:0000256" key="5">
    <source>
        <dbReference type="ARBA" id="ARBA00022692"/>
    </source>
</evidence>
<evidence type="ECO:0000256" key="1">
    <source>
        <dbReference type="ARBA" id="ARBA00004571"/>
    </source>
</evidence>
<organism evidence="14">
    <name type="scientific">Histophilus somni (strain 129Pt)</name>
    <name type="common">Haemophilus somnus</name>
    <dbReference type="NCBI Taxonomy" id="205914"/>
    <lineage>
        <taxon>Bacteria</taxon>
        <taxon>Pseudomonadati</taxon>
        <taxon>Pseudomonadota</taxon>
        <taxon>Gammaproteobacteria</taxon>
        <taxon>Pasteurellales</taxon>
        <taxon>Pasteurellaceae</taxon>
        <taxon>Histophilus</taxon>
    </lineage>
</organism>
<reference evidence="14" key="1">
    <citation type="submission" date="2006-08" db="EMBL/GenBank/DDBJ databases">
        <title>Complete genome sequence of Haemophilus somnus 129PT.</title>
        <authorList>
            <person name="Copeland A."/>
            <person name="Lucas S."/>
            <person name="Lapidus A."/>
            <person name="Barry K."/>
            <person name="Glavina del Rio T."/>
            <person name="Hammon N."/>
            <person name="Dalin E."/>
            <person name="Tice H."/>
            <person name="Pitluck S."/>
            <person name="Brettin T.S."/>
            <person name="Bruce D."/>
            <person name="Challacombe J.F."/>
            <person name="Chertkov O."/>
            <person name="Detter J.C."/>
            <person name="Gilna P."/>
            <person name="Han S."/>
            <person name="Misra M."/>
            <person name="Tapia R."/>
            <person name="Thayer N.N."/>
            <person name="Xie G."/>
            <person name="Inzana T.J."/>
            <person name="Duncan A.J."/>
            <person name="Siddaramppa S."/>
            <person name="Richardson P."/>
        </authorList>
    </citation>
    <scope>NUCLEOTIDE SEQUENCE</scope>
    <source>
        <strain evidence="14">129PT</strain>
    </source>
</reference>
<dbReference type="GO" id="GO:0009279">
    <property type="term" value="C:cell outer membrane"/>
    <property type="evidence" value="ECO:0007669"/>
    <property type="project" value="UniProtKB-SubCell"/>
</dbReference>
<dbReference type="InterPro" id="IPR039426">
    <property type="entry name" value="TonB-dep_rcpt-like"/>
</dbReference>